<reference evidence="2" key="1">
    <citation type="journal article" date="2020" name="Fungal Divers.">
        <title>Resolving the Mortierellaceae phylogeny through synthesis of multi-gene phylogenetics and phylogenomics.</title>
        <authorList>
            <person name="Vandepol N."/>
            <person name="Liber J."/>
            <person name="Desiro A."/>
            <person name="Na H."/>
            <person name="Kennedy M."/>
            <person name="Barry K."/>
            <person name="Grigoriev I.V."/>
            <person name="Miller A.N."/>
            <person name="O'Donnell K."/>
            <person name="Stajich J.E."/>
            <person name="Bonito G."/>
        </authorList>
    </citation>
    <scope>NUCLEOTIDE SEQUENCE</scope>
    <source>
        <strain evidence="2">REB-010B</strain>
    </source>
</reference>
<evidence type="ECO:0000256" key="1">
    <source>
        <dbReference type="SAM" id="Phobius"/>
    </source>
</evidence>
<evidence type="ECO:0000313" key="2">
    <source>
        <dbReference type="EMBL" id="KAG0330545.1"/>
    </source>
</evidence>
<proteinExistence type="predicted"/>
<protein>
    <recommendedName>
        <fullName evidence="4">Galactose oxidase</fullName>
    </recommendedName>
</protein>
<name>A0A9P6RYV9_9FUNG</name>
<dbReference type="OrthoDB" id="432528at2759"/>
<dbReference type="PANTHER" id="PTHR46175">
    <property type="entry name" value="BACTERIOOPSIN TRANSCRIPTIONAL ACTIVATOR"/>
    <property type="match status" value="1"/>
</dbReference>
<dbReference type="AlphaFoldDB" id="A0A9P6RYV9"/>
<keyword evidence="1" id="KW-0812">Transmembrane</keyword>
<dbReference type="EMBL" id="JAAAIP010000001">
    <property type="protein sequence ID" value="KAG0330545.1"/>
    <property type="molecule type" value="Genomic_DNA"/>
</dbReference>
<evidence type="ECO:0000313" key="3">
    <source>
        <dbReference type="Proteomes" id="UP000738325"/>
    </source>
</evidence>
<evidence type="ECO:0008006" key="4">
    <source>
        <dbReference type="Google" id="ProtNLM"/>
    </source>
</evidence>
<dbReference type="PANTHER" id="PTHR46175:SF4">
    <property type="entry name" value="BACTERIOOPSIN TRANSCRIPTIONAL ACTIVATOR"/>
    <property type="match status" value="1"/>
</dbReference>
<comment type="caution">
    <text evidence="2">The sequence shown here is derived from an EMBL/GenBank/DDBJ whole genome shotgun (WGS) entry which is preliminary data.</text>
</comment>
<dbReference type="Proteomes" id="UP000738325">
    <property type="component" value="Unassembled WGS sequence"/>
</dbReference>
<dbReference type="InterPro" id="IPR011043">
    <property type="entry name" value="Gal_Oxase/kelch_b-propeller"/>
</dbReference>
<dbReference type="SUPFAM" id="SSF50965">
    <property type="entry name" value="Galactose oxidase, central domain"/>
    <property type="match status" value="1"/>
</dbReference>
<dbReference type="InterPro" id="IPR015915">
    <property type="entry name" value="Kelch-typ_b-propeller"/>
</dbReference>
<gene>
    <name evidence="2" type="ORF">BGZ99_000016</name>
</gene>
<dbReference type="Gene3D" id="2.120.10.80">
    <property type="entry name" value="Kelch-type beta propeller"/>
    <property type="match status" value="2"/>
</dbReference>
<keyword evidence="3" id="KW-1185">Reference proteome</keyword>
<organism evidence="2 3">
    <name type="scientific">Dissophora globulifera</name>
    <dbReference type="NCBI Taxonomy" id="979702"/>
    <lineage>
        <taxon>Eukaryota</taxon>
        <taxon>Fungi</taxon>
        <taxon>Fungi incertae sedis</taxon>
        <taxon>Mucoromycota</taxon>
        <taxon>Mortierellomycotina</taxon>
        <taxon>Mortierellomycetes</taxon>
        <taxon>Mortierellales</taxon>
        <taxon>Mortierellaceae</taxon>
        <taxon>Dissophora</taxon>
    </lineage>
</organism>
<dbReference type="SUPFAM" id="SSF117281">
    <property type="entry name" value="Kelch motif"/>
    <property type="match status" value="1"/>
</dbReference>
<sequence>MSSILSRWFHASAIINTTLYFSGGISGQNLNQTTFLDEVLALDLSRSWTIDNPAFKSPPPRLTIPVSGHTMNVVPGTSQLVVAGGETVANLTSSPLLLFDTANINANSAHWSPIALSTNTTTNATAPTTNATAPTTTPPPFHQLYHASITTGKDGILLHGGYRSTVANGSTIPSLFTLNPRYHLAPLSTAAVSTALNSPSLARHTMTLMPDGRAIILGGIDSQGVLSNLSMAYIMDTQANSTAWKIVQLSGKPPDPRVAFSTVMVNTTTLLVYGGTNDFKQAFWVTFYLDLPSMTWSSPNAQGNIPKRWGHTATMAGSVMVVAFGLTSHQVSDNTPIVLLDTVANTWITQYDPKVMSSTAGSPNDPGSKGGGLSLGGVLGVAFLITAILVGAAFWLLIRRKKRRTRNTMARENLDQFTTSRAAVGRQQELSEQPPVSRFFGKVAEVMSLGVLTRASRESNDRPNSRRYSEFSQRSHSMPVADRIAELGYVPSTLGYPEAVVQQGMGMLPASSYIYPNQATTMLESTVLHNRAGQEGWRVKVETQVVFHDLTVAQKDALRIMQEQERHLQNQMYPKTELLQQDDDE</sequence>
<accession>A0A9P6RYV9</accession>
<feature type="transmembrane region" description="Helical" evidence="1">
    <location>
        <begin position="373"/>
        <end position="398"/>
    </location>
</feature>
<keyword evidence="1" id="KW-1133">Transmembrane helix</keyword>
<dbReference type="Pfam" id="PF24681">
    <property type="entry name" value="Kelch_KLHDC2_KLHL20_DRC7"/>
    <property type="match status" value="1"/>
</dbReference>
<keyword evidence="1" id="KW-0472">Membrane</keyword>